<organism evidence="2 3">
    <name type="scientific">Kluyveromyces lactis (strain ATCC 8585 / CBS 2359 / DSM 70799 / NBRC 1267 / NRRL Y-1140 / WM37)</name>
    <name type="common">Yeast</name>
    <name type="synonym">Candida sphaerica</name>
    <dbReference type="NCBI Taxonomy" id="284590"/>
    <lineage>
        <taxon>Eukaryota</taxon>
        <taxon>Fungi</taxon>
        <taxon>Dikarya</taxon>
        <taxon>Ascomycota</taxon>
        <taxon>Saccharomycotina</taxon>
        <taxon>Saccharomycetes</taxon>
        <taxon>Saccharomycetales</taxon>
        <taxon>Saccharomycetaceae</taxon>
        <taxon>Kluyveromyces</taxon>
    </lineage>
</organism>
<sequence length="341" mass="38738">MSSTWSSHEQHQMQITRPKQDIAGSNNMDDEYMKQLEAQRLAFEAQFGTLESMGFEDKTKNAHSDDDDDNVSQSESEDEKESESASGSDTSFYGFDEIEESDLEEDLPEKKQPVRQPRVVKFQEEQNEYKPSKKEQRLIRSGKAPTVRALETAGQNAAADSDSDSDQERDNLRNDIELQRFLKESHLISAFQTDKDTIHDSELHGKARARTLETRLQSLSQINAVQHKNLESMPMNIRKGMIKKHTGRITKYEQEARDAGTVLSRVSRGEFRRIESTYKNDIERRIGRGKLKKRSGAIRDFGLKVQSVGHSTRNGLKLSAADIAKIKGASETTWLARADKN</sequence>
<dbReference type="FunCoup" id="Q6CQL8">
    <property type="interactions" value="252"/>
</dbReference>
<dbReference type="PANTHER" id="PTHR28096">
    <property type="entry name" value="PROTEIN FAF1"/>
    <property type="match status" value="1"/>
</dbReference>
<dbReference type="OMA" id="FEAQFKP"/>
<dbReference type="KEGG" id="kla:KLLA0_D16137g"/>
<dbReference type="AlphaFoldDB" id="Q6CQL8"/>
<keyword evidence="3" id="KW-1185">Reference proteome</keyword>
<dbReference type="GO" id="GO:0000462">
    <property type="term" value="P:maturation of SSU-rRNA from tricistronic rRNA transcript (SSU-rRNA, 5.8S rRNA, LSU-rRNA)"/>
    <property type="evidence" value="ECO:0007669"/>
    <property type="project" value="TreeGrafter"/>
</dbReference>
<proteinExistence type="predicted"/>
<feature type="compositionally biased region" description="Basic and acidic residues" evidence="1">
    <location>
        <begin position="121"/>
        <end position="138"/>
    </location>
</feature>
<feature type="compositionally biased region" description="Polar residues" evidence="1">
    <location>
        <begin position="1"/>
        <end position="27"/>
    </location>
</feature>
<dbReference type="EMBL" id="CR382124">
    <property type="protein sequence ID" value="CAH00867.1"/>
    <property type="molecule type" value="Genomic_DNA"/>
</dbReference>
<dbReference type="Proteomes" id="UP000000598">
    <property type="component" value="Chromosome D"/>
</dbReference>
<name>Q6CQL8_KLULA</name>
<dbReference type="eggNOG" id="ENOG502QVP1">
    <property type="taxonomic scope" value="Eukaryota"/>
</dbReference>
<feature type="region of interest" description="Disordered" evidence="1">
    <location>
        <begin position="54"/>
        <end position="142"/>
    </location>
</feature>
<feature type="compositionally biased region" description="Acidic residues" evidence="1">
    <location>
        <begin position="96"/>
        <end position="107"/>
    </location>
</feature>
<dbReference type="HOGENOM" id="CLU_069402_0_0_1"/>
<feature type="region of interest" description="Disordered" evidence="1">
    <location>
        <begin position="1"/>
        <end position="33"/>
    </location>
</feature>
<feature type="compositionally biased region" description="Basic and acidic residues" evidence="1">
    <location>
        <begin position="55"/>
        <end position="64"/>
    </location>
</feature>
<protein>
    <submittedName>
        <fullName evidence="2">KLLA0D16137p</fullName>
    </submittedName>
</protein>
<feature type="compositionally biased region" description="Acidic residues" evidence="1">
    <location>
        <begin position="65"/>
        <end position="81"/>
    </location>
</feature>
<dbReference type="PaxDb" id="284590-Q6CQL8"/>
<gene>
    <name evidence="2" type="ORF">KLLA0_D16137g</name>
</gene>
<evidence type="ECO:0000313" key="3">
    <source>
        <dbReference type="Proteomes" id="UP000000598"/>
    </source>
</evidence>
<evidence type="ECO:0000313" key="2">
    <source>
        <dbReference type="EMBL" id="CAH00867.1"/>
    </source>
</evidence>
<dbReference type="STRING" id="284590.Q6CQL8"/>
<evidence type="ECO:0000256" key="1">
    <source>
        <dbReference type="SAM" id="MobiDB-lite"/>
    </source>
</evidence>
<dbReference type="PANTHER" id="PTHR28096:SF1">
    <property type="entry name" value="PROTEIN FAF1"/>
    <property type="match status" value="1"/>
</dbReference>
<dbReference type="InParanoid" id="Q6CQL8"/>
<reference evidence="2 3" key="1">
    <citation type="journal article" date="2004" name="Nature">
        <title>Genome evolution in yeasts.</title>
        <authorList>
            <consortium name="Genolevures"/>
            <person name="Dujon B."/>
            <person name="Sherman D."/>
            <person name="Fischer G."/>
            <person name="Durrens P."/>
            <person name="Casaregola S."/>
            <person name="Lafontaine I."/>
            <person name="de Montigny J."/>
            <person name="Marck C."/>
            <person name="Neuveglise C."/>
            <person name="Talla E."/>
            <person name="Goffard N."/>
            <person name="Frangeul L."/>
            <person name="Aigle M."/>
            <person name="Anthouard V."/>
            <person name="Babour A."/>
            <person name="Barbe V."/>
            <person name="Barnay S."/>
            <person name="Blanchin S."/>
            <person name="Beckerich J.M."/>
            <person name="Beyne E."/>
            <person name="Bleykasten C."/>
            <person name="Boisrame A."/>
            <person name="Boyer J."/>
            <person name="Cattolico L."/>
            <person name="Confanioleri F."/>
            <person name="de Daruvar A."/>
            <person name="Despons L."/>
            <person name="Fabre E."/>
            <person name="Fairhead C."/>
            <person name="Ferry-Dumazet H."/>
            <person name="Groppi A."/>
            <person name="Hantraye F."/>
            <person name="Hennequin C."/>
            <person name="Jauniaux N."/>
            <person name="Joyet P."/>
            <person name="Kachouri R."/>
            <person name="Kerrest A."/>
            <person name="Koszul R."/>
            <person name="Lemaire M."/>
            <person name="Lesur I."/>
            <person name="Ma L."/>
            <person name="Muller H."/>
            <person name="Nicaud J.M."/>
            <person name="Nikolski M."/>
            <person name="Oztas S."/>
            <person name="Ozier-Kalogeropoulos O."/>
            <person name="Pellenz S."/>
            <person name="Potier S."/>
            <person name="Richard G.F."/>
            <person name="Straub M.L."/>
            <person name="Suleau A."/>
            <person name="Swennene D."/>
            <person name="Tekaia F."/>
            <person name="Wesolowski-Louvel M."/>
            <person name="Westhof E."/>
            <person name="Wirth B."/>
            <person name="Zeniou-Meyer M."/>
            <person name="Zivanovic I."/>
            <person name="Bolotin-Fukuhara M."/>
            <person name="Thierry A."/>
            <person name="Bouchier C."/>
            <person name="Caudron B."/>
            <person name="Scarpelli C."/>
            <person name="Gaillardin C."/>
            <person name="Weissenbach J."/>
            <person name="Wincker P."/>
            <person name="Souciet J.L."/>
        </authorList>
    </citation>
    <scope>NUCLEOTIDE SEQUENCE [LARGE SCALE GENOMIC DNA]</scope>
    <source>
        <strain evidence="3">ATCC 8585 / CBS 2359 / DSM 70799 / NBRC 1267 / NRRL Y-1140 / WM37</strain>
    </source>
</reference>
<accession>Q6CQL8</accession>
<dbReference type="InterPro" id="IPR053030">
    <property type="entry name" value="Ribosomal_biogenesis_FAF1-like"/>
</dbReference>
<dbReference type="GO" id="GO:0005730">
    <property type="term" value="C:nucleolus"/>
    <property type="evidence" value="ECO:0007669"/>
    <property type="project" value="TreeGrafter"/>
</dbReference>